<dbReference type="PANTHER" id="PTHR36435">
    <property type="entry name" value="SLR1288 PROTEIN"/>
    <property type="match status" value="1"/>
</dbReference>
<feature type="transmembrane region" description="Helical" evidence="1">
    <location>
        <begin position="110"/>
        <end position="135"/>
    </location>
</feature>
<dbReference type="PANTHER" id="PTHR36435:SF1">
    <property type="entry name" value="CAAX AMINO TERMINAL PROTEASE FAMILY PROTEIN"/>
    <property type="match status" value="1"/>
</dbReference>
<dbReference type="GO" id="GO:0004175">
    <property type="term" value="F:endopeptidase activity"/>
    <property type="evidence" value="ECO:0007669"/>
    <property type="project" value="UniProtKB-ARBA"/>
</dbReference>
<feature type="domain" description="CAAX prenyl protease 2/Lysostaphin resistance protein A-like" evidence="2">
    <location>
        <begin position="151"/>
        <end position="255"/>
    </location>
</feature>
<evidence type="ECO:0000259" key="2">
    <source>
        <dbReference type="Pfam" id="PF02517"/>
    </source>
</evidence>
<gene>
    <name evidence="3" type="ORF">LCGC14_3006350</name>
</gene>
<organism evidence="3">
    <name type="scientific">marine sediment metagenome</name>
    <dbReference type="NCBI Taxonomy" id="412755"/>
    <lineage>
        <taxon>unclassified sequences</taxon>
        <taxon>metagenomes</taxon>
        <taxon>ecological metagenomes</taxon>
    </lineage>
</organism>
<dbReference type="EMBL" id="LAZR01062090">
    <property type="protein sequence ID" value="KKK62237.1"/>
    <property type="molecule type" value="Genomic_DNA"/>
</dbReference>
<protein>
    <recommendedName>
        <fullName evidence="2">CAAX prenyl protease 2/Lysostaphin resistance protein A-like domain-containing protein</fullName>
    </recommendedName>
</protein>
<keyword evidence="1" id="KW-0472">Membrane</keyword>
<keyword evidence="1" id="KW-0812">Transmembrane</keyword>
<comment type="caution">
    <text evidence="3">The sequence shown here is derived from an EMBL/GenBank/DDBJ whole genome shotgun (WGS) entry which is preliminary data.</text>
</comment>
<feature type="non-terminal residue" evidence="3">
    <location>
        <position position="1"/>
    </location>
</feature>
<dbReference type="InterPro" id="IPR052710">
    <property type="entry name" value="CAAX_protease"/>
</dbReference>
<accession>A0A0F8WZD4</accession>
<evidence type="ECO:0000256" key="1">
    <source>
        <dbReference type="SAM" id="Phobius"/>
    </source>
</evidence>
<keyword evidence="1" id="KW-1133">Transmembrane helix</keyword>
<dbReference type="GO" id="GO:0080120">
    <property type="term" value="P:CAAX-box protein maturation"/>
    <property type="evidence" value="ECO:0007669"/>
    <property type="project" value="UniProtKB-ARBA"/>
</dbReference>
<feature type="transmembrane region" description="Helical" evidence="1">
    <location>
        <begin position="147"/>
        <end position="164"/>
    </location>
</feature>
<name>A0A0F8WZD4_9ZZZZ</name>
<dbReference type="AlphaFoldDB" id="A0A0F8WZD4"/>
<feature type="transmembrane region" description="Helical" evidence="1">
    <location>
        <begin position="273"/>
        <end position="295"/>
    </location>
</feature>
<sequence length="307" mass="34760">VDKMPKYETGGLLRNKPILGGVVLTILHIIFLFLAGLTFELVFLSVLNTLILNYFILYLFLNFFFQFGFLALFLLFIVPKGMKLPDLTFSFKDYAEKIRLSTLKPIMRNILIGVGSFIIFCIIVLIGAVTLGNYVFSPEILFRNPSFAGLGWFLFVIMLIPGIWEEIAYRGVIFPMLSKKYSLKTSIIISSLIFGFAHSFNILNLIFSGLDFFIILFYVGAQIIYATFLGVAFAYMYIKTKSLIPGIILHYLIDSVGQLFLNTLISDIFLEGIFLICFVGVIPAILIVIFVKFAVKTENEDDLITRS</sequence>
<proteinExistence type="predicted"/>
<feature type="transmembrane region" description="Helical" evidence="1">
    <location>
        <begin position="55"/>
        <end position="78"/>
    </location>
</feature>
<dbReference type="Pfam" id="PF02517">
    <property type="entry name" value="Rce1-like"/>
    <property type="match status" value="1"/>
</dbReference>
<feature type="transmembrane region" description="Helical" evidence="1">
    <location>
        <begin position="21"/>
        <end position="43"/>
    </location>
</feature>
<feature type="transmembrane region" description="Helical" evidence="1">
    <location>
        <begin position="213"/>
        <end position="236"/>
    </location>
</feature>
<feature type="transmembrane region" description="Helical" evidence="1">
    <location>
        <begin position="185"/>
        <end position="207"/>
    </location>
</feature>
<reference evidence="3" key="1">
    <citation type="journal article" date="2015" name="Nature">
        <title>Complex archaea that bridge the gap between prokaryotes and eukaryotes.</title>
        <authorList>
            <person name="Spang A."/>
            <person name="Saw J.H."/>
            <person name="Jorgensen S.L."/>
            <person name="Zaremba-Niedzwiedzka K."/>
            <person name="Martijn J."/>
            <person name="Lind A.E."/>
            <person name="van Eijk R."/>
            <person name="Schleper C."/>
            <person name="Guy L."/>
            <person name="Ettema T.J."/>
        </authorList>
    </citation>
    <scope>NUCLEOTIDE SEQUENCE</scope>
</reference>
<feature type="transmembrane region" description="Helical" evidence="1">
    <location>
        <begin position="243"/>
        <end position="261"/>
    </location>
</feature>
<dbReference type="InterPro" id="IPR003675">
    <property type="entry name" value="Rce1/LyrA-like_dom"/>
</dbReference>
<evidence type="ECO:0000313" key="3">
    <source>
        <dbReference type="EMBL" id="KKK62237.1"/>
    </source>
</evidence>